<evidence type="ECO:0000256" key="3">
    <source>
        <dbReference type="ARBA" id="ARBA00023157"/>
    </source>
</evidence>
<dbReference type="GO" id="GO:0017004">
    <property type="term" value="P:cytochrome complex assembly"/>
    <property type="evidence" value="ECO:0007669"/>
    <property type="project" value="UniProtKB-KW"/>
</dbReference>
<accession>A0A2T5C4R5</accession>
<dbReference type="PANTHER" id="PTHR42852">
    <property type="entry name" value="THIOL:DISULFIDE INTERCHANGE PROTEIN DSBE"/>
    <property type="match status" value="1"/>
</dbReference>
<dbReference type="EMBL" id="QAAD01000003">
    <property type="protein sequence ID" value="PTN09865.1"/>
    <property type="molecule type" value="Genomic_DNA"/>
</dbReference>
<evidence type="ECO:0000313" key="6">
    <source>
        <dbReference type="EMBL" id="PTN09865.1"/>
    </source>
</evidence>
<dbReference type="GO" id="GO:0030313">
    <property type="term" value="C:cell envelope"/>
    <property type="evidence" value="ECO:0007669"/>
    <property type="project" value="UniProtKB-SubCell"/>
</dbReference>
<dbReference type="PANTHER" id="PTHR42852:SF6">
    <property type="entry name" value="THIOL:DISULFIDE INTERCHANGE PROTEIN DSBE"/>
    <property type="match status" value="1"/>
</dbReference>
<dbReference type="OrthoDB" id="9794348at2"/>
<evidence type="ECO:0000259" key="5">
    <source>
        <dbReference type="PROSITE" id="PS51352"/>
    </source>
</evidence>
<reference evidence="6 7" key="1">
    <citation type="submission" date="2018-04" db="EMBL/GenBank/DDBJ databases">
        <title>Genomic Encyclopedia of Archaeal and Bacterial Type Strains, Phase II (KMG-II): from individual species to whole genera.</title>
        <authorList>
            <person name="Goeker M."/>
        </authorList>
    </citation>
    <scope>NUCLEOTIDE SEQUENCE [LARGE SCALE GENOMIC DNA]</scope>
    <source>
        <strain evidence="6 7">DSM 28823</strain>
    </source>
</reference>
<protein>
    <submittedName>
        <fullName evidence="6">Thiol-disulfide isomerase/thioredoxin</fullName>
    </submittedName>
</protein>
<dbReference type="GO" id="GO:0016853">
    <property type="term" value="F:isomerase activity"/>
    <property type="evidence" value="ECO:0007669"/>
    <property type="project" value="UniProtKB-KW"/>
</dbReference>
<dbReference type="PROSITE" id="PS51352">
    <property type="entry name" value="THIOREDOXIN_2"/>
    <property type="match status" value="1"/>
</dbReference>
<dbReference type="CDD" id="cd02966">
    <property type="entry name" value="TlpA_like_family"/>
    <property type="match status" value="1"/>
</dbReference>
<evidence type="ECO:0000256" key="1">
    <source>
        <dbReference type="ARBA" id="ARBA00004196"/>
    </source>
</evidence>
<dbReference type="AlphaFoldDB" id="A0A2T5C4R5"/>
<dbReference type="PROSITE" id="PS00194">
    <property type="entry name" value="THIOREDOXIN_1"/>
    <property type="match status" value="1"/>
</dbReference>
<dbReference type="InterPro" id="IPR000866">
    <property type="entry name" value="AhpC/TSA"/>
</dbReference>
<dbReference type="Gene3D" id="3.40.30.10">
    <property type="entry name" value="Glutaredoxin"/>
    <property type="match status" value="1"/>
</dbReference>
<dbReference type="GO" id="GO:0016209">
    <property type="term" value="F:antioxidant activity"/>
    <property type="evidence" value="ECO:0007669"/>
    <property type="project" value="InterPro"/>
</dbReference>
<feature type="domain" description="Thioredoxin" evidence="5">
    <location>
        <begin position="248"/>
        <end position="384"/>
    </location>
</feature>
<evidence type="ECO:0000256" key="2">
    <source>
        <dbReference type="ARBA" id="ARBA00022748"/>
    </source>
</evidence>
<sequence length="388" mass="44152">MLLSVSCRHEEAYTITGKLKGEVENAKIYLQKRDFESQNIVDSTVVHDGRFVLTGKVDFPGLYTIIIDRTPEGMESQPKYKNVSNFYLENSNISFDGDINTLPGFYNNPNRTVVPATISGSKAQQQKDEYSALVAPYNEQLKALNKRYMAEYLTPYFEEGTENTAVGIEIANKENEVNKQLLDLQIKFIQENTASIVAFDFVSYFFTGMYVDFTVAEIDEMVGWLANDWQGTPVFDRLKEQAEAAKRVALGERFKDIELLTRDGELVPLSSLIEPGKFNMLEFWASWCGPCRGEIPHLKRVHEEYKDKGFHIISISVDSNDKDWQKAMDEEGMVWTQLRDPKGMNGDVGTVYNVLGVPTCIVLDKDNRIYKTNMRGAYLDAFLAHEVN</sequence>
<comment type="subcellular location">
    <subcellularLocation>
        <location evidence="1">Cell envelope</location>
    </subcellularLocation>
</comment>
<dbReference type="InterPro" id="IPR013766">
    <property type="entry name" value="Thioredoxin_domain"/>
</dbReference>
<dbReference type="Pfam" id="PF00578">
    <property type="entry name" value="AhpC-TSA"/>
    <property type="match status" value="1"/>
</dbReference>
<keyword evidence="3" id="KW-1015">Disulfide bond</keyword>
<proteinExistence type="predicted"/>
<evidence type="ECO:0000256" key="4">
    <source>
        <dbReference type="ARBA" id="ARBA00023284"/>
    </source>
</evidence>
<dbReference type="InterPro" id="IPR036249">
    <property type="entry name" value="Thioredoxin-like_sf"/>
</dbReference>
<name>A0A2T5C4R5_9BACT</name>
<dbReference type="InterPro" id="IPR025380">
    <property type="entry name" value="DUF4369"/>
</dbReference>
<keyword evidence="4" id="KW-0676">Redox-active center</keyword>
<dbReference type="Pfam" id="PF14289">
    <property type="entry name" value="DUF4369"/>
    <property type="match status" value="1"/>
</dbReference>
<keyword evidence="2" id="KW-0201">Cytochrome c-type biogenesis</keyword>
<keyword evidence="6" id="KW-0413">Isomerase</keyword>
<organism evidence="6 7">
    <name type="scientific">Mangrovibacterium marinum</name>
    <dbReference type="NCBI Taxonomy" id="1639118"/>
    <lineage>
        <taxon>Bacteria</taxon>
        <taxon>Pseudomonadati</taxon>
        <taxon>Bacteroidota</taxon>
        <taxon>Bacteroidia</taxon>
        <taxon>Marinilabiliales</taxon>
        <taxon>Prolixibacteraceae</taxon>
        <taxon>Mangrovibacterium</taxon>
    </lineage>
</organism>
<evidence type="ECO:0000313" key="7">
    <source>
        <dbReference type="Proteomes" id="UP000243525"/>
    </source>
</evidence>
<keyword evidence="7" id="KW-1185">Reference proteome</keyword>
<dbReference type="GO" id="GO:0016491">
    <property type="term" value="F:oxidoreductase activity"/>
    <property type="evidence" value="ECO:0007669"/>
    <property type="project" value="InterPro"/>
</dbReference>
<dbReference type="Proteomes" id="UP000243525">
    <property type="component" value="Unassembled WGS sequence"/>
</dbReference>
<dbReference type="InterPro" id="IPR017937">
    <property type="entry name" value="Thioredoxin_CS"/>
</dbReference>
<dbReference type="SUPFAM" id="SSF52833">
    <property type="entry name" value="Thioredoxin-like"/>
    <property type="match status" value="1"/>
</dbReference>
<gene>
    <name evidence="6" type="ORF">C8N47_103162</name>
</gene>
<dbReference type="InterPro" id="IPR050553">
    <property type="entry name" value="Thioredoxin_ResA/DsbE_sf"/>
</dbReference>
<comment type="caution">
    <text evidence="6">The sequence shown here is derived from an EMBL/GenBank/DDBJ whole genome shotgun (WGS) entry which is preliminary data.</text>
</comment>